<evidence type="ECO:0000313" key="5">
    <source>
        <dbReference type="Proteomes" id="UP000000763"/>
    </source>
</evidence>
<reference evidence="4" key="3">
    <citation type="journal article" date="2005" name="PLoS Biol.">
        <title>The genomes of Oryza sativa: a history of duplications.</title>
        <authorList>
            <person name="Yu J."/>
            <person name="Wang J."/>
            <person name="Lin W."/>
            <person name="Li S."/>
            <person name="Li H."/>
            <person name="Zhou J."/>
            <person name="Ni P."/>
            <person name="Dong W."/>
            <person name="Hu S."/>
            <person name="Zeng C."/>
            <person name="Zhang J."/>
            <person name="Zhang Y."/>
            <person name="Li R."/>
            <person name="Xu Z."/>
            <person name="Li S."/>
            <person name="Li X."/>
            <person name="Zheng H."/>
            <person name="Cong L."/>
            <person name="Lin L."/>
            <person name="Yin J."/>
            <person name="Geng J."/>
            <person name="Li G."/>
            <person name="Shi J."/>
            <person name="Liu J."/>
            <person name="Lv H."/>
            <person name="Li J."/>
            <person name="Wang J."/>
            <person name="Deng Y."/>
            <person name="Ran L."/>
            <person name="Shi X."/>
            <person name="Wang X."/>
            <person name="Wu Q."/>
            <person name="Li C."/>
            <person name="Ren X."/>
            <person name="Wang J."/>
            <person name="Wang X."/>
            <person name="Li D."/>
            <person name="Liu D."/>
            <person name="Zhang X."/>
            <person name="Ji Z."/>
            <person name="Zhao W."/>
            <person name="Sun Y."/>
            <person name="Zhang Z."/>
            <person name="Bao J."/>
            <person name="Han Y."/>
            <person name="Dong L."/>
            <person name="Ji J."/>
            <person name="Chen P."/>
            <person name="Wu S."/>
            <person name="Liu J."/>
            <person name="Xiao Y."/>
            <person name="Bu D."/>
            <person name="Tan J."/>
            <person name="Yang L."/>
            <person name="Ye C."/>
            <person name="Zhang J."/>
            <person name="Xu J."/>
            <person name="Zhou Y."/>
            <person name="Yu Y."/>
            <person name="Zhang B."/>
            <person name="Zhuang S."/>
            <person name="Wei H."/>
            <person name="Liu B."/>
            <person name="Lei M."/>
            <person name="Yu H."/>
            <person name="Li Y."/>
            <person name="Xu H."/>
            <person name="Wei S."/>
            <person name="He X."/>
            <person name="Fang L."/>
            <person name="Zhang Z."/>
            <person name="Zhang Y."/>
            <person name="Huang X."/>
            <person name="Su Z."/>
            <person name="Tong W."/>
            <person name="Li J."/>
            <person name="Tong Z."/>
            <person name="Li S."/>
            <person name="Ye J."/>
            <person name="Wang L."/>
            <person name="Fang L."/>
            <person name="Lei T."/>
            <person name="Chen C."/>
            <person name="Chen H."/>
            <person name="Xu Z."/>
            <person name="Li H."/>
            <person name="Huang H."/>
            <person name="Zhang F."/>
            <person name="Xu H."/>
            <person name="Li N."/>
            <person name="Zhao C."/>
            <person name="Li S."/>
            <person name="Dong L."/>
            <person name="Huang Y."/>
            <person name="Li L."/>
            <person name="Xi Y."/>
            <person name="Qi Q."/>
            <person name="Li W."/>
            <person name="Zhang B."/>
            <person name="Hu W."/>
            <person name="Zhang Y."/>
            <person name="Tian X."/>
            <person name="Jiao Y."/>
            <person name="Liang X."/>
            <person name="Jin J."/>
            <person name="Gao L."/>
            <person name="Zheng W."/>
            <person name="Hao B."/>
            <person name="Liu S."/>
            <person name="Wang W."/>
            <person name="Yuan L."/>
            <person name="Cao M."/>
            <person name="McDermott J."/>
            <person name="Samudrala R."/>
            <person name="Wang J."/>
            <person name="Wong G.K."/>
            <person name="Yang H."/>
        </authorList>
    </citation>
    <scope>NUCLEOTIDE SEQUENCE [LARGE SCALE GENOMIC DNA]</scope>
</reference>
<reference evidence="5" key="7">
    <citation type="journal article" date="2008" name="Nucleic Acids Res.">
        <title>The rice annotation project database (RAP-DB): 2008 update.</title>
        <authorList>
            <consortium name="The rice annotation project (RAP)"/>
        </authorList>
    </citation>
    <scope>GENOME REANNOTATION</scope>
    <source>
        <strain evidence="5">cv. Nipponbare</strain>
    </source>
</reference>
<feature type="domain" description="DUF3615" evidence="1">
    <location>
        <begin position="60"/>
        <end position="150"/>
    </location>
</feature>
<dbReference type="Proteomes" id="UP000000763">
    <property type="component" value="Chromosome 5"/>
</dbReference>
<dbReference type="KEGG" id="osa:4339507"/>
<dbReference type="EMBL" id="AP008211">
    <property type="protein sequence ID" value="BAF18136.1"/>
    <property type="molecule type" value="Genomic_DNA"/>
</dbReference>
<dbReference type="OMA" id="TINHANM"/>
<evidence type="ECO:0000313" key="2">
    <source>
        <dbReference type="EMBL" id="AAT44192.1"/>
    </source>
</evidence>
<dbReference type="Proteomes" id="UP000007752">
    <property type="component" value="Chromosome 5"/>
</dbReference>
<reference evidence="3 5" key="2">
    <citation type="journal article" date="2005" name="Nature">
        <title>The map-based sequence of the rice genome.</title>
        <authorList>
            <consortium name="International rice genome sequencing project (IRGSP)"/>
            <person name="Matsumoto T."/>
            <person name="Wu J."/>
            <person name="Kanamori H."/>
            <person name="Katayose Y."/>
            <person name="Fujisawa M."/>
            <person name="Namiki N."/>
            <person name="Mizuno H."/>
            <person name="Yamamoto K."/>
            <person name="Antonio B.A."/>
            <person name="Baba T."/>
            <person name="Sakata K."/>
            <person name="Nagamura Y."/>
            <person name="Aoki H."/>
            <person name="Arikawa K."/>
            <person name="Arita K."/>
            <person name="Bito T."/>
            <person name="Chiden Y."/>
            <person name="Fujitsuka N."/>
            <person name="Fukunaka R."/>
            <person name="Hamada M."/>
            <person name="Harada C."/>
            <person name="Hayashi A."/>
            <person name="Hijishita S."/>
            <person name="Honda M."/>
            <person name="Hosokawa S."/>
            <person name="Ichikawa Y."/>
            <person name="Idonuma A."/>
            <person name="Iijima M."/>
            <person name="Ikeda M."/>
            <person name="Ikeno M."/>
            <person name="Ito K."/>
            <person name="Ito S."/>
            <person name="Ito T."/>
            <person name="Ito Y."/>
            <person name="Ito Y."/>
            <person name="Iwabuchi A."/>
            <person name="Kamiya K."/>
            <person name="Karasawa W."/>
            <person name="Kurita K."/>
            <person name="Katagiri S."/>
            <person name="Kikuta A."/>
            <person name="Kobayashi H."/>
            <person name="Kobayashi N."/>
            <person name="Machita K."/>
            <person name="Maehara T."/>
            <person name="Masukawa M."/>
            <person name="Mizubayashi T."/>
            <person name="Mukai Y."/>
            <person name="Nagasaki H."/>
            <person name="Nagata Y."/>
            <person name="Naito S."/>
            <person name="Nakashima M."/>
            <person name="Nakama Y."/>
            <person name="Nakamichi Y."/>
            <person name="Nakamura M."/>
            <person name="Meguro A."/>
            <person name="Negishi M."/>
            <person name="Ohta I."/>
            <person name="Ohta T."/>
            <person name="Okamoto M."/>
            <person name="Ono N."/>
            <person name="Saji S."/>
            <person name="Sakaguchi M."/>
            <person name="Sakai K."/>
            <person name="Shibata M."/>
            <person name="Shimokawa T."/>
            <person name="Song J."/>
            <person name="Takazaki Y."/>
            <person name="Terasawa K."/>
            <person name="Tsugane M."/>
            <person name="Tsuji K."/>
            <person name="Ueda S."/>
            <person name="Waki K."/>
            <person name="Yamagata H."/>
            <person name="Yamamoto M."/>
            <person name="Yamamoto S."/>
            <person name="Yamane H."/>
            <person name="Yoshiki S."/>
            <person name="Yoshihara R."/>
            <person name="Yukawa K."/>
            <person name="Zhong H."/>
            <person name="Yano M."/>
            <person name="Yuan Q."/>
            <person name="Ouyang S."/>
            <person name="Liu J."/>
            <person name="Jones K.M."/>
            <person name="Gansberger K."/>
            <person name="Moffat K."/>
            <person name="Hill J."/>
            <person name="Bera J."/>
            <person name="Fadrosh D."/>
            <person name="Jin S."/>
            <person name="Johri S."/>
            <person name="Kim M."/>
            <person name="Overton L."/>
            <person name="Reardon M."/>
            <person name="Tsitrin T."/>
            <person name="Vuong H."/>
            <person name="Weaver B."/>
            <person name="Ciecko A."/>
            <person name="Tallon L."/>
            <person name="Jackson J."/>
            <person name="Pai G."/>
            <person name="Aken S.V."/>
            <person name="Utterback T."/>
            <person name="Reidmuller S."/>
            <person name="Feldblyum T."/>
            <person name="Hsiao J."/>
            <person name="Zismann V."/>
            <person name="Iobst S."/>
            <person name="de Vazeille A.R."/>
            <person name="Buell C.R."/>
            <person name="Ying K."/>
            <person name="Li Y."/>
            <person name="Lu T."/>
            <person name="Huang Y."/>
            <person name="Zhao Q."/>
            <person name="Feng Q."/>
            <person name="Zhang L."/>
            <person name="Zhu J."/>
            <person name="Weng Q."/>
            <person name="Mu J."/>
            <person name="Lu Y."/>
            <person name="Fan D."/>
            <person name="Liu Y."/>
            <person name="Guan J."/>
            <person name="Zhang Y."/>
            <person name="Yu S."/>
            <person name="Liu X."/>
            <person name="Zhang Y."/>
            <person name="Hong G."/>
            <person name="Han B."/>
            <person name="Choisne N."/>
            <person name="Demange N."/>
            <person name="Orjeda G."/>
            <person name="Samain S."/>
            <person name="Cattolico L."/>
            <person name="Pelletier E."/>
            <person name="Couloux A."/>
            <person name="Segurens B."/>
            <person name="Wincker P."/>
            <person name="D'Hont A."/>
            <person name="Scarpelli C."/>
            <person name="Weissenbach J."/>
            <person name="Salanoubat M."/>
            <person name="Quetier F."/>
            <person name="Yu Y."/>
            <person name="Kim H.R."/>
            <person name="Rambo T."/>
            <person name="Currie J."/>
            <person name="Collura K."/>
            <person name="Luo M."/>
            <person name="Yang T."/>
            <person name="Ammiraju J.S.S."/>
            <person name="Engler F."/>
            <person name="Soderlund C."/>
            <person name="Wing R.A."/>
            <person name="Palmer L.E."/>
            <person name="de la Bastide M."/>
            <person name="Spiegel L."/>
            <person name="Nascimento L."/>
            <person name="Zutavern T."/>
            <person name="O'Shaughnessy A."/>
            <person name="Dike S."/>
            <person name="Dedhia N."/>
            <person name="Preston R."/>
            <person name="Balija V."/>
            <person name="McCombie W.R."/>
            <person name="Chow T."/>
            <person name="Chen H."/>
            <person name="Chung M."/>
            <person name="Chen C."/>
            <person name="Shaw J."/>
            <person name="Wu H."/>
            <person name="Hsiao K."/>
            <person name="Chao Y."/>
            <person name="Chu M."/>
            <person name="Cheng C."/>
            <person name="Hour A."/>
            <person name="Lee P."/>
            <person name="Lin S."/>
            <person name="Lin Y."/>
            <person name="Liou J."/>
            <person name="Liu S."/>
            <person name="Hsing Y."/>
            <person name="Raghuvanshi S."/>
            <person name="Mohanty A."/>
            <person name="Bharti A.K."/>
            <person name="Gaur A."/>
            <person name="Gupta V."/>
            <person name="Kumar D."/>
            <person name="Ravi V."/>
            <person name="Vij S."/>
            <person name="Kapur A."/>
            <person name="Khurana P."/>
            <person name="Khurana P."/>
            <person name="Khurana J.P."/>
            <person name="Tyagi A.K."/>
            <person name="Gaikwad K."/>
            <person name="Singh A."/>
            <person name="Dalal V."/>
            <person name="Srivastava S."/>
            <person name="Dixit A."/>
            <person name="Pal A.K."/>
            <person name="Ghazi I.A."/>
            <person name="Yadav M."/>
            <person name="Pandit A."/>
            <person name="Bhargava A."/>
            <person name="Sureshbabu K."/>
            <person name="Batra K."/>
            <person name="Sharma T.R."/>
            <person name="Mohapatra T."/>
            <person name="Singh N.K."/>
            <person name="Messing J."/>
            <person name="Nelson A.B."/>
            <person name="Fuks G."/>
            <person name="Kavchok S."/>
            <person name="Keizer G."/>
            <person name="Linton E."/>
            <person name="Llaca V."/>
            <person name="Song R."/>
            <person name="Tanyolac B."/>
            <person name="Young S."/>
            <person name="Ho-Il K."/>
            <person name="Hahn J.H."/>
            <person name="Sangsakoo G."/>
            <person name="Vanavichit A."/>
            <person name="de Mattos Luiz.A.T."/>
            <person name="Zimmer P.D."/>
            <person name="Malone G."/>
            <person name="Dellagostin O."/>
            <person name="de Oliveira A.C."/>
            <person name="Bevan M."/>
            <person name="Bancroft I."/>
            <person name="Minx P."/>
            <person name="Cordum H."/>
            <person name="Wilson R."/>
            <person name="Cheng Z."/>
            <person name="Jin W."/>
            <person name="Jiang J."/>
            <person name="Leong S.A."/>
            <person name="Iwama H."/>
            <person name="Gojobori T."/>
            <person name="Itoh T."/>
            <person name="Niimura Y."/>
            <person name="Fujii Y."/>
            <person name="Habara T."/>
            <person name="Sakai H."/>
            <person name="Sato Y."/>
            <person name="Wilson G."/>
            <person name="Kumar K."/>
            <person name="McCouch S."/>
            <person name="Juretic N."/>
            <person name="Hoen D."/>
            <person name="Wright S."/>
            <person name="Bruskiewich R."/>
            <person name="Bureau T."/>
            <person name="Miyao A."/>
            <person name="Hirochika H."/>
            <person name="Nishikawa T."/>
            <person name="Kadowaki K."/>
            <person name="Sugiura M."/>
            <person name="Burr B."/>
            <person name="Sasaki T."/>
        </authorList>
    </citation>
    <scope>NUCLEOTIDE SEQUENCE [LARGE SCALE GENOMIC DNA]</scope>
    <source>
        <strain evidence="5">cv. Nipponbare</strain>
    </source>
</reference>
<reference evidence="3" key="9">
    <citation type="submission" date="2012-08" db="EMBL/GenBank/DDBJ databases">
        <title>Oryza sativa nipponbare(GA3) genomic DNA, chromosome 5.</title>
        <authorList>
            <consortium name="IRGSP(International Rice Genome Sequencing Project)"/>
        </authorList>
    </citation>
    <scope>NUCLEOTIDE SEQUENCE</scope>
</reference>
<evidence type="ECO:0000259" key="1">
    <source>
        <dbReference type="Pfam" id="PF12274"/>
    </source>
</evidence>
<dbReference type="PANTHER" id="PTHR34710">
    <property type="entry name" value="OS03G0834100 PROTEIN"/>
    <property type="match status" value="1"/>
</dbReference>
<gene>
    <name evidence="3" type="ordered locus">Os05g0547600</name>
    <name evidence="2" type="ORF">OJ1345_B12.15</name>
    <name evidence="4" type="ORF">OsJ_19434</name>
</gene>
<reference evidence="3" key="4">
    <citation type="journal article" date="2006" name="Nucleic Acids Res.">
        <title>The Rice Annotation Project Database (RAP-DB): hub for Oryza sativa ssp. japonica genome information.</title>
        <authorList>
            <person name="Ohyanagi H."/>
            <person name="Tanaka T."/>
            <person name="Sakai H."/>
            <person name="Shigemoto Y."/>
            <person name="Yamaguchi K."/>
            <person name="Habara T."/>
            <person name="Fujii Y."/>
            <person name="Antonio B.A."/>
            <person name="Nagamura Y."/>
            <person name="Imanishi T."/>
            <person name="Ikeo K."/>
            <person name="Itoh T."/>
            <person name="Gojobori T."/>
            <person name="Sasaki T."/>
        </authorList>
    </citation>
    <scope>NUCLEOTIDE SEQUENCE</scope>
</reference>
<dbReference type="KEGG" id="dosa:Os05g0547600"/>
<sequence length="190" mass="21630">MASQKPEKKGPPDAAEEFFHHRMLQPDAISRDRSKLPGPLNWQEHKNTSQCHQTRVCTRLAMHYYNLENPANKATKGVAKDSHMFILRLADKQCFWHVYFRATVAGCSTPFFAELRGEEKPNEVTMCKIVDKYNGSVDICAHCWGGIRHPKDGGFVGYVGALPEGLTINHANMLMLEVRKEERDLKDENC</sequence>
<evidence type="ECO:0000313" key="3">
    <source>
        <dbReference type="EMBL" id="BAF18136.1"/>
    </source>
</evidence>
<dbReference type="EMBL" id="AC104278">
    <property type="protein sequence ID" value="AAT44192.1"/>
    <property type="molecule type" value="Genomic_DNA"/>
</dbReference>
<protein>
    <submittedName>
        <fullName evidence="3">Os05g0547600 protein</fullName>
    </submittedName>
</protein>
<dbReference type="Pfam" id="PF12274">
    <property type="entry name" value="DUF3615"/>
    <property type="match status" value="1"/>
</dbReference>
<proteinExistence type="predicted"/>
<accession>B9FLG3</accession>
<reference evidence="2" key="1">
    <citation type="submission" date="2004-06" db="EMBL/GenBank/DDBJ databases">
        <title>Oryza sativa BAC OJ1345_B12 genomic sequence.</title>
        <authorList>
            <person name="Chow T.-Y."/>
            <person name="Hsing Y.-I.C."/>
            <person name="Chen C.-S."/>
            <person name="Chen H.-H."/>
            <person name="Liu S.-M."/>
            <person name="Chao Y.-T."/>
            <person name="Chang S.-J."/>
            <person name="Chen H.-C."/>
            <person name="Chen S.-K."/>
            <person name="Chen T.-R."/>
            <person name="Chen Y.-L."/>
            <person name="Cheng C.-H."/>
            <person name="Chung C.-I."/>
            <person name="Han S.-Y."/>
            <person name="Hsiao S.-H."/>
            <person name="Hsiung J.-N."/>
            <person name="Hsu C.-H."/>
            <person name="Huang J.-J."/>
            <person name="Kau P.-I."/>
            <person name="Lee M.-C."/>
            <person name="Leu H.-L."/>
            <person name="Li Y.-F."/>
            <person name="Lin S.-J."/>
            <person name="Lin Y.-C."/>
            <person name="Wu S.-W."/>
            <person name="Yu C.-Y."/>
            <person name="Yu S.-W."/>
            <person name="Wu H.-P."/>
            <person name="Shaw J.-F."/>
        </authorList>
    </citation>
    <scope>NUCLEOTIDE SEQUENCE</scope>
</reference>
<reference evidence="3" key="5">
    <citation type="journal article" date="2007" name="Genome Res.">
        <title>Curated Genome Annotation of Oryza sativa ssp. japonica and Comparative Genome Analysis with Arabidopsis thaliana.</title>
        <authorList>
            <consortium name="The Rice Annotation Project (RAP)"/>
            <person name="Itoh T."/>
            <person name="Tanaka T."/>
            <person name="Barrero R.A."/>
            <person name="Yamasaki C."/>
            <person name="Fujii Y."/>
            <person name="Hilton P.B."/>
            <person name="Antonio B.A."/>
            <person name="Aono H."/>
            <person name="Apweiler R."/>
            <person name="Bruskiewich R."/>
            <person name="Bureau T."/>
            <person name="Burr F."/>
            <person name="Costa de Oliveira A."/>
            <person name="Fuks G."/>
            <person name="Habara T."/>
            <person name="Haberer G."/>
            <person name="Han B."/>
            <person name="Harada E."/>
            <person name="Hiraki A.T."/>
            <person name="Hirochika H."/>
            <person name="Hoen D."/>
            <person name="Hokari H."/>
            <person name="Hosokawa S."/>
            <person name="Hsing Y."/>
            <person name="Ikawa H."/>
            <person name="Ikeo K."/>
            <person name="Imanishi T."/>
            <person name="Ito Y."/>
            <person name="Jaiswal P."/>
            <person name="Kanno M."/>
            <person name="Kawahara Y."/>
            <person name="Kawamura T."/>
            <person name="Kawashima H."/>
            <person name="Khurana J.P."/>
            <person name="Kikuchi S."/>
            <person name="Komatsu S."/>
            <person name="Koyanagi K.O."/>
            <person name="Kubooka H."/>
            <person name="Lieberherr D."/>
            <person name="Lin Y.C."/>
            <person name="Lonsdale D."/>
            <person name="Matsumoto T."/>
            <person name="Matsuya A."/>
            <person name="McCombie W.R."/>
            <person name="Messing J."/>
            <person name="Miyao A."/>
            <person name="Mulder N."/>
            <person name="Nagamura Y."/>
            <person name="Nam J."/>
            <person name="Namiki N."/>
            <person name="Numa H."/>
            <person name="Nurimoto S."/>
            <person name="O'donovan C."/>
            <person name="Ohyanagi H."/>
            <person name="Okido T."/>
            <person name="Oota S."/>
            <person name="Osato N."/>
            <person name="Palmer L.E."/>
            <person name="Quetier F."/>
            <person name="Raghuvanshi S."/>
            <person name="Saichi N."/>
            <person name="Sakai H."/>
            <person name="Sakai Y."/>
            <person name="Sakata K."/>
            <person name="Sakurai T."/>
            <person name="Sato F."/>
            <person name="Sato Y."/>
            <person name="Schoof H."/>
            <person name="Seki M."/>
            <person name="Shibata M."/>
            <person name="Shimizu Y."/>
            <person name="Shinozaki K."/>
            <person name="Shinso Y."/>
            <person name="Singh N.K."/>
            <person name="Smith-White B."/>
            <person name="Takeda J."/>
            <person name="Tanino M."/>
            <person name="Tatusova T."/>
            <person name="Thongjuea S."/>
            <person name="Todokoro F."/>
            <person name="Tsugane M."/>
            <person name="Tyagi A.K."/>
            <person name="Vanavichit A."/>
            <person name="Wang A."/>
            <person name="Wing R.A."/>
            <person name="Yamaguchi K."/>
            <person name="Yamamoto M."/>
            <person name="Yamamoto N."/>
            <person name="Yu Y."/>
            <person name="Zhang H."/>
            <person name="Zhao Q."/>
            <person name="Higo K."/>
            <person name="Burr B."/>
            <person name="Gojobori T."/>
            <person name="Sasaki T."/>
        </authorList>
    </citation>
    <scope>NUCLEOTIDE SEQUENCE</scope>
</reference>
<name>B9FLG3_ORYSJ</name>
<dbReference type="PANTHER" id="PTHR34710:SF13">
    <property type="entry name" value="OS05G0547600 PROTEIN"/>
    <property type="match status" value="1"/>
</dbReference>
<dbReference type="Gramene" id="Os05t0547600-01">
    <property type="protein sequence ID" value="Os05t0547600-01"/>
    <property type="gene ID" value="Os05g0547600"/>
</dbReference>
<reference evidence="3" key="10">
    <citation type="submission" date="2012-08" db="EMBL/GenBank/DDBJ databases">
        <title>The Second Rice Annotation Project Meeting (RAP2).</title>
        <authorList>
            <consortium name="The Rice Annotation Project (RAP)"/>
        </authorList>
    </citation>
    <scope>NUCLEOTIDE SEQUENCE</scope>
</reference>
<reference evidence="4" key="8">
    <citation type="submission" date="2008-12" db="EMBL/GenBank/DDBJ databases">
        <title>Improved gene annotation of the rice (Oryza sativa) genomes.</title>
        <authorList>
            <person name="Wang J."/>
            <person name="Li R."/>
            <person name="Fan W."/>
            <person name="Huang Q."/>
            <person name="Zhang J."/>
            <person name="Zhou Y."/>
            <person name="Hu Y."/>
            <person name="Zi S."/>
            <person name="Li J."/>
            <person name="Ni P."/>
            <person name="Zheng H."/>
            <person name="Zhang Y."/>
            <person name="Zhao M."/>
            <person name="Hao Q."/>
            <person name="McDermott J."/>
            <person name="Samudrala R."/>
            <person name="Kristiansen K."/>
            <person name="Wong G.K.-S."/>
        </authorList>
    </citation>
    <scope>NUCLEOTIDE SEQUENCE</scope>
</reference>
<dbReference type="InterPro" id="IPR022059">
    <property type="entry name" value="DUF3615"/>
</dbReference>
<dbReference type="EMBL" id="CM000142">
    <property type="protein sequence ID" value="EEE64582.1"/>
    <property type="molecule type" value="Genomic_DNA"/>
</dbReference>
<organism evidence="4">
    <name type="scientific">Oryza sativa subsp. japonica</name>
    <name type="common">Rice</name>
    <dbReference type="NCBI Taxonomy" id="39947"/>
    <lineage>
        <taxon>Eukaryota</taxon>
        <taxon>Viridiplantae</taxon>
        <taxon>Streptophyta</taxon>
        <taxon>Embryophyta</taxon>
        <taxon>Tracheophyta</taxon>
        <taxon>Spermatophyta</taxon>
        <taxon>Magnoliopsida</taxon>
        <taxon>Liliopsida</taxon>
        <taxon>Poales</taxon>
        <taxon>Poaceae</taxon>
        <taxon>BOP clade</taxon>
        <taxon>Oryzoideae</taxon>
        <taxon>Oryzeae</taxon>
        <taxon>Oryzinae</taxon>
        <taxon>Oryza</taxon>
        <taxon>Oryza sativa</taxon>
    </lineage>
</organism>
<dbReference type="AlphaFoldDB" id="B9FLG3"/>
<evidence type="ECO:0000313" key="4">
    <source>
        <dbReference type="EMBL" id="EEE64582.1"/>
    </source>
</evidence>
<reference evidence="3" key="6">
    <citation type="journal article" date="2008" name="Nucleic Acids Res.">
        <title>The Rice Annotation Project Database (RAP-DB): 2008 update.</title>
        <authorList>
            <consortium name="The Rice Annotation Project (RAP)"/>
            <person name="Tanaka T."/>
            <person name="Antonio B.A."/>
            <person name="Kikuchi S."/>
            <person name="Matsumoto T."/>
            <person name="Nagamura Y."/>
            <person name="Numa H."/>
            <person name="Sakai H."/>
            <person name="Wu J."/>
            <person name="Itoh T."/>
            <person name="Sasaki T."/>
            <person name="Aono R."/>
            <person name="Fujii Y."/>
            <person name="Habara T."/>
            <person name="Harada E."/>
            <person name="Kanno M."/>
            <person name="Kawahara Y."/>
            <person name="Kawashima H."/>
            <person name="Kubooka H."/>
            <person name="Matsuya A."/>
            <person name="Nakaoka H."/>
            <person name="Saichi N."/>
            <person name="Sanbonmatsu R."/>
            <person name="Sato Y."/>
            <person name="Shinso Y."/>
            <person name="Suzuki M."/>
            <person name="Takeda J."/>
            <person name="Tanino M."/>
            <person name="Todokoro F."/>
            <person name="Yamaguchi K."/>
            <person name="Yamamoto N."/>
            <person name="Yamasaki C."/>
            <person name="Imanishi T."/>
            <person name="Okido T."/>
            <person name="Tada M."/>
            <person name="Ikeo K."/>
            <person name="Tateno Y."/>
            <person name="Gojobori T."/>
            <person name="Lin Y.C."/>
            <person name="Wei F.J."/>
            <person name="Hsing Y.I."/>
            <person name="Zhao Q."/>
            <person name="Han B."/>
            <person name="Kramer M.R."/>
            <person name="McCombie R.W."/>
            <person name="Lonsdale D."/>
            <person name="O'Donovan C.C."/>
            <person name="Whitfield E.J."/>
            <person name="Apweiler R."/>
            <person name="Koyanagi K.O."/>
            <person name="Khurana J.P."/>
            <person name="Raghuvanshi S."/>
            <person name="Singh N.K."/>
            <person name="Tyagi A.K."/>
            <person name="Haberer G."/>
            <person name="Fujisawa M."/>
            <person name="Hosokawa S."/>
            <person name="Ito Y."/>
            <person name="Ikawa H."/>
            <person name="Shibata M."/>
            <person name="Yamamoto M."/>
            <person name="Bruskiewich R.M."/>
            <person name="Hoen D.R."/>
            <person name="Bureau TE."/>
            <person name="Namiki N."/>
            <person name="Ohyanagi H."/>
            <person name="Sakai Y."/>
            <person name="Nobushima S."/>
            <person name="Sakata K."/>
            <person name="Barrero R.A."/>
            <person name="Sato Y."/>
            <person name="Souvorov A."/>
            <person name="Smith-White B."/>
            <person name="Tatusova T."/>
            <person name="An S."/>
            <person name="An G."/>
            <person name="OOta S."/>
            <person name="Fuks G."/>
            <person name="Messing J."/>
            <person name="Christie K.R."/>
            <person name="Lieberherr D."/>
            <person name="Kim H."/>
            <person name="Zuccolo A."/>
            <person name="Wing R.A."/>
            <person name="Nobuta K."/>
            <person name="Green P.J."/>
            <person name="Lu C."/>
            <person name="Meyers BC."/>
            <person name="Chaparro C."/>
            <person name="Piegu B."/>
            <person name="Panaud O."/>
            <person name="Echeverria M."/>
        </authorList>
    </citation>
    <scope>NUCLEOTIDE SEQUENCE</scope>
</reference>